<accession>A0ABW1IKX8</accession>
<dbReference type="RefSeq" id="WP_379892852.1">
    <property type="nucleotide sequence ID" value="NZ_CBCSCT010000023.1"/>
</dbReference>
<name>A0ABW1IKX8_9BACL</name>
<evidence type="ECO:0000313" key="2">
    <source>
        <dbReference type="Proteomes" id="UP001596250"/>
    </source>
</evidence>
<dbReference type="Proteomes" id="UP001596250">
    <property type="component" value="Unassembled WGS sequence"/>
</dbReference>
<protein>
    <submittedName>
        <fullName evidence="1">DUF4855 domain-containing protein</fullName>
    </submittedName>
</protein>
<comment type="caution">
    <text evidence="1">The sequence shown here is derived from an EMBL/GenBank/DDBJ whole genome shotgun (WGS) entry which is preliminary data.</text>
</comment>
<dbReference type="Pfam" id="PF16147">
    <property type="entry name" value="DUF4855"/>
    <property type="match status" value="1"/>
</dbReference>
<gene>
    <name evidence="1" type="ORF">ACFPXP_04690</name>
</gene>
<organism evidence="1 2">
    <name type="scientific">Marinicrinis lubricantis</name>
    <dbReference type="NCBI Taxonomy" id="2086470"/>
    <lineage>
        <taxon>Bacteria</taxon>
        <taxon>Bacillati</taxon>
        <taxon>Bacillota</taxon>
        <taxon>Bacilli</taxon>
        <taxon>Bacillales</taxon>
        <taxon>Paenibacillaceae</taxon>
    </lineage>
</organism>
<proteinExistence type="predicted"/>
<dbReference type="InterPro" id="IPR032329">
    <property type="entry name" value="DUF4855"/>
</dbReference>
<evidence type="ECO:0000313" key="1">
    <source>
        <dbReference type="EMBL" id="MFC5985724.1"/>
    </source>
</evidence>
<reference evidence="2" key="1">
    <citation type="journal article" date="2019" name="Int. J. Syst. Evol. Microbiol.">
        <title>The Global Catalogue of Microorganisms (GCM) 10K type strain sequencing project: providing services to taxonomists for standard genome sequencing and annotation.</title>
        <authorList>
            <consortium name="The Broad Institute Genomics Platform"/>
            <consortium name="The Broad Institute Genome Sequencing Center for Infectious Disease"/>
            <person name="Wu L."/>
            <person name="Ma J."/>
        </authorList>
    </citation>
    <scope>NUCLEOTIDE SEQUENCE [LARGE SCALE GENOMIC DNA]</scope>
    <source>
        <strain evidence="2">CCM 8749</strain>
    </source>
</reference>
<keyword evidence="2" id="KW-1185">Reference proteome</keyword>
<sequence length="293" mass="33579">MRNILILEGPFCPVRKVEMQWPVEQLSPFTTYPAPSESKSLFTEFLLKPVQLRSGKYICGLGASLTPAHPADWAEWTDELLGNDRWLDSLGRLSQLQPEPFRVWIMLPYPVYWMYIDTKERIDAVKVWIEEFTSRFASSPAATSLQLSGFIWGRESVHENDIPVVQGINDVIHSMQLRSLWLPNYSGARVQEWSGLGFDEAALFSNYTGSGPITKDWVRNACKSALVHQFGLQMVYGIGKRFRAGHIETYKEWITHYIRSGGAGPIIHRCFYLKPQEMMSVLPIMGNILRFMK</sequence>
<dbReference type="EMBL" id="JBHSQV010000031">
    <property type="protein sequence ID" value="MFC5985724.1"/>
    <property type="molecule type" value="Genomic_DNA"/>
</dbReference>